<comment type="caution">
    <text evidence="2">The sequence shown here is derived from an EMBL/GenBank/DDBJ whole genome shotgun (WGS) entry which is preliminary data.</text>
</comment>
<dbReference type="EMBL" id="JQSG02000004">
    <property type="protein sequence ID" value="OBS08984.1"/>
    <property type="molecule type" value="Genomic_DNA"/>
</dbReference>
<evidence type="ECO:0000259" key="1">
    <source>
        <dbReference type="Pfam" id="PF18406"/>
    </source>
</evidence>
<dbReference type="AlphaFoldDB" id="A0A1A6C351"/>
<protein>
    <recommendedName>
        <fullName evidence="1">YubB ferredoxin-like domain-containing protein</fullName>
    </recommendedName>
</protein>
<reference evidence="2 3" key="1">
    <citation type="journal article" date="2014" name="Genome Announc.">
        <title>Draft Genome Sequence of the Iron-Oxidizing, Acidophilic, and Halotolerant 'Thiobacillus prosperus' Type Strain DSM 5130.</title>
        <authorList>
            <person name="Ossandon F.J."/>
            <person name="Cardenas J.P."/>
            <person name="Corbett M."/>
            <person name="Quatrini R."/>
            <person name="Holmes D.S."/>
            <person name="Watkin E."/>
        </authorList>
    </citation>
    <scope>NUCLEOTIDE SEQUENCE [LARGE SCALE GENOMIC DNA]</scope>
    <source>
        <strain evidence="2 3">DSM 5130</strain>
    </source>
</reference>
<dbReference type="RefSeq" id="WP_052064702.1">
    <property type="nucleotide sequence ID" value="NZ_JQSG02000004.1"/>
</dbReference>
<sequence length="254" mass="29352">MPNHVINRVVVVDGDPEALRQFLSQNDEGESYFDFEKLVPMPESLNIQSGSVGRIGHQLYYSDNPSVLDYWIIEKIRAYREAHPECAKLSDLEVARVAYKGSEEERLGHLYEENRKRYGATTWYEWACNNWGTKWNAYDYDEVDGLREFVFDTAWSPAEPIYRKLAEILPEHRILIGCFDEGSCFACLYVLQDGELEVTYIDTGDNAFYAACYGVTEKFTWDDEADEEVEIELPETSLVEYAVEHDLFDSEVPS</sequence>
<dbReference type="InterPro" id="IPR041329">
    <property type="entry name" value="YubB_C"/>
</dbReference>
<organism evidence="2 3">
    <name type="scientific">Acidihalobacter prosperus</name>
    <dbReference type="NCBI Taxonomy" id="160660"/>
    <lineage>
        <taxon>Bacteria</taxon>
        <taxon>Pseudomonadati</taxon>
        <taxon>Pseudomonadota</taxon>
        <taxon>Gammaproteobacteria</taxon>
        <taxon>Chromatiales</taxon>
        <taxon>Ectothiorhodospiraceae</taxon>
        <taxon>Acidihalobacter</taxon>
    </lineage>
</organism>
<name>A0A1A6C351_9GAMM</name>
<evidence type="ECO:0000313" key="2">
    <source>
        <dbReference type="EMBL" id="OBS08984.1"/>
    </source>
</evidence>
<dbReference type="OrthoDB" id="7992117at2"/>
<dbReference type="Pfam" id="PF18406">
    <property type="entry name" value="DUF1281_C"/>
    <property type="match status" value="1"/>
</dbReference>
<dbReference type="Proteomes" id="UP000029273">
    <property type="component" value="Unassembled WGS sequence"/>
</dbReference>
<keyword evidence="3" id="KW-1185">Reference proteome</keyword>
<proteinExistence type="predicted"/>
<evidence type="ECO:0000313" key="3">
    <source>
        <dbReference type="Proteomes" id="UP000029273"/>
    </source>
</evidence>
<gene>
    <name evidence="2" type="ORF">Thpro_022101</name>
</gene>
<feature type="domain" description="YubB ferredoxin-like" evidence="1">
    <location>
        <begin position="134"/>
        <end position="208"/>
    </location>
</feature>
<accession>A0A1A6C351</accession>